<sequence>MSQSTTGDNTVLKLYPPKIQGQTEPVIGARVGVSLVVYDLVADGEGAKVQIDPPLVGIWEPEDVVKLWLVNDTTLLSFTTIGDPNVPIFLRIPKNRLDTDRVNQLYYTVERNGGNVGTSEPPLTVLYNRIRPGLKDRFPDIDGHSELGLDLSDLIKQGVGKDFVSAPVCFIYPYCRAYDTITLKCNGEIQTFPVSKDQAPEPPNPGSEVPTTLCFTVEREFLDKAKRQNKVLNFSYTVTDQLLNGPDPDAVWSAAVAVNEDLDGTLLDKPILLERLEDFPGDDAGTIELEKLANNDLLLVILTKDDRFVVGYDVKATFIATIPGQDEQPVVVSGKVEADPFGAKKTCIFKVLNKDVILASSVRVAYELFTPNGDFVARSNIATATVTGAHMELRPASVQRANGNTLAPMNALTKLTIVVPQGTTLPTDLLSVSWIAEPGSHAEGTYISVPRLISEIGLNIDIAPALVAFCLGGKATVSNTITRGNGQPKPSDPFILNVQELPQAELLAPRLKEASNAGEGTELNLAELTPEGKMWFSGFPFNAVGQYVWLLFKGTNTDGSTYEKYIWAAPFAFVNEDWVKNGYFEATAPNEDLKGLKDGTPLIMEMWVAFGKSEDLGLAKRFLARTYIVSAFVEVRPAITGVKDSIRENIAEGGTTADSAIILSGTASPDQNIQLYDGASTIGPIIKVKSDEKWSQMIDGLTLKSYSFTAVAKYGSGLPSAPPRTLCVIDYVEEDFDELANQKIQNRGEKIETPLLTIEQLGQGGQNATSGTVWSTSNPTPGKFDGKVLVCNHMFHDGSAQISIKFKTTYKRLSFWMWTSSAGAPLGTIVILNNGVRVGEIKTPGAAGQNVTFQDRSVTSRFNEMQLYSFSGTSLVYQFDHIKLYK</sequence>
<dbReference type="Proteomes" id="UP000326452">
    <property type="component" value="Unassembled WGS sequence"/>
</dbReference>
<evidence type="ECO:0000313" key="1">
    <source>
        <dbReference type="EMBL" id="VVP86746.1"/>
    </source>
</evidence>
<gene>
    <name evidence="1" type="ORF">PS941_01275</name>
</gene>
<dbReference type="AlphaFoldDB" id="A0A5E7SJZ3"/>
<dbReference type="EMBL" id="CABVJC010000002">
    <property type="protein sequence ID" value="VVP86746.1"/>
    <property type="molecule type" value="Genomic_DNA"/>
</dbReference>
<accession>A0A5E7SJZ3</accession>
<name>A0A5E7SJZ3_PSEFL</name>
<reference evidence="1 2" key="1">
    <citation type="submission" date="2019-09" db="EMBL/GenBank/DDBJ databases">
        <authorList>
            <person name="Chandra G."/>
            <person name="Truman W A."/>
        </authorList>
    </citation>
    <scope>NUCLEOTIDE SEQUENCE [LARGE SCALE GENOMIC DNA]</scope>
    <source>
        <strain evidence="1">PS941</strain>
    </source>
</reference>
<dbReference type="OrthoDB" id="6461088at2"/>
<evidence type="ECO:0000313" key="2">
    <source>
        <dbReference type="Proteomes" id="UP000326452"/>
    </source>
</evidence>
<proteinExistence type="predicted"/>
<organism evidence="1 2">
    <name type="scientific">Pseudomonas fluorescens</name>
    <dbReference type="NCBI Taxonomy" id="294"/>
    <lineage>
        <taxon>Bacteria</taxon>
        <taxon>Pseudomonadati</taxon>
        <taxon>Pseudomonadota</taxon>
        <taxon>Gammaproteobacteria</taxon>
        <taxon>Pseudomonadales</taxon>
        <taxon>Pseudomonadaceae</taxon>
        <taxon>Pseudomonas</taxon>
    </lineage>
</organism>
<protein>
    <submittedName>
        <fullName evidence="1">Uncharacterized protein</fullName>
    </submittedName>
</protein>
<dbReference type="RefSeq" id="WP_150692412.1">
    <property type="nucleotide sequence ID" value="NZ_CABVJC010000002.1"/>
</dbReference>